<dbReference type="Pfam" id="PF26252">
    <property type="entry name" value="RdRP_helical"/>
    <property type="match status" value="1"/>
</dbReference>
<feature type="region of interest" description="Disordered" evidence="10">
    <location>
        <begin position="78"/>
        <end position="138"/>
    </location>
</feature>
<dbReference type="InterPro" id="IPR058697">
    <property type="entry name" value="RDRP3-5_N"/>
</dbReference>
<evidence type="ECO:0000256" key="10">
    <source>
        <dbReference type="SAM" id="MobiDB-lite"/>
    </source>
</evidence>
<protein>
    <recommendedName>
        <fullName evidence="9">RNA-dependent RNA polymerase</fullName>
        <ecNumber evidence="9">2.7.7.48</ecNumber>
    </recommendedName>
</protein>
<dbReference type="EC" id="2.7.7.48" evidence="9"/>
<evidence type="ECO:0000313" key="15">
    <source>
        <dbReference type="EMBL" id="KAH7512878.1"/>
    </source>
</evidence>
<organism evidence="15 16">
    <name type="scientific">Ziziphus jujuba var. spinosa</name>
    <dbReference type="NCBI Taxonomy" id="714518"/>
    <lineage>
        <taxon>Eukaryota</taxon>
        <taxon>Viridiplantae</taxon>
        <taxon>Streptophyta</taxon>
        <taxon>Embryophyta</taxon>
        <taxon>Tracheophyta</taxon>
        <taxon>Spermatophyta</taxon>
        <taxon>Magnoliopsida</taxon>
        <taxon>eudicotyledons</taxon>
        <taxon>Gunneridae</taxon>
        <taxon>Pentapetalae</taxon>
        <taxon>rosids</taxon>
        <taxon>fabids</taxon>
        <taxon>Rosales</taxon>
        <taxon>Rhamnaceae</taxon>
        <taxon>Paliureae</taxon>
        <taxon>Ziziphus</taxon>
    </lineage>
</organism>
<dbReference type="InterPro" id="IPR007855">
    <property type="entry name" value="RDRP"/>
</dbReference>
<dbReference type="GO" id="GO:0003723">
    <property type="term" value="F:RNA binding"/>
    <property type="evidence" value="ECO:0007669"/>
    <property type="project" value="UniProtKB-KW"/>
</dbReference>
<dbReference type="EMBL" id="JAEACU010000012">
    <property type="protein sequence ID" value="KAH7512878.1"/>
    <property type="molecule type" value="Genomic_DNA"/>
</dbReference>
<sequence>MADPCRLVPLPQSVDQLIEKICIEQNQTPPGADVRRRLAAVGEESSLQLLNEIAPRRIRKNLSAFIYYLLKEQYNPNSYSSSPSSSPSKKDISPISHSPTEIPSYFSPRTPPPVEARLHRTPPDSISSTSETVPNSMVTELPRGRGRALLEALGELEFRKQFLILSYSGGKELQTVIAAEEIRTLRDLPMIKFEQRVWEDLGQRYVLRGDRRMHLDWDSGKTHIYHCHVSRDGNISFKGPYLSKTTTHLQKVLGDDNVLMVKFDGEIKETHPLDYYYDAYSKIAKEGILVGLRRYRFFVFKDGGKEKRKKNPTSSPVKCYFVRMETEAFIDKMGSYKLSNMTVAEARCYFMHAHMVSSVPTYMARLSLILSKTISLQTELSSVNVQRIRDEYCKDEHKNLIFRDEKPLIHTDGTGFISEDLALLCPNNLQTGECLGKEDAERILNVDEHKDKVLETKQPKFKTREPPLLIQFRLFNNGYAVKGTFLVNKKLPPRTMQIRDSMVKVERDERLSNNQTANSMEIVGTSNPPKKTYLSRNLIALLSHGGVPNEYFLNVLQNALQDTHAAFSNKRVALKVAIRYGDIDDNFTVARMILSGIPLEESWLQYRLSILMKEEKKSLKEGRLYVPECYYLMGTVDPTGKLESDEVCIVLDNGHVSGKVLVYRNPGSHFGDIHVLKAIFVEELESFVGNSKYAIFFSRKGPRSIAYEIARGDFDGDMYWISRNPQLLEYFKPSEPWIPSSSMPKVASKKPNLFSDEELDDEFFKLFLKTRFQPSFAISEAAYSWLALMDRFLTLGSDDVEEKNLVKKNILRLIDIYYDAVDAPKSGGENGLGSISPPLAIEDWLNLLFLHNKILNIYHLEWKDPPGYFLHPGVESASSLCPNAMLMSVWSTICCPFSNSWNNPLVEVPDELRVKMFPHFLKKTNSYRSTSILGLIYDVVDSYQAQDLSNEEISKLPCFDVEVPEACFTKWKEHYDRYRAEMSIALKNKDRDCKNEAADLVIKKYKKILYEAEEFEESKRNTEDINNEAVAIYHLVYDYAKSTACIPNCGFAWKVAGPALFKLCTMKQSERSFLCSPFVLRELF</sequence>
<dbReference type="InterPro" id="IPR058751">
    <property type="entry name" value="RDRP_helical"/>
</dbReference>
<dbReference type="Pfam" id="PF26253">
    <property type="entry name" value="RdRP_head"/>
    <property type="match status" value="1"/>
</dbReference>
<evidence type="ECO:0000256" key="2">
    <source>
        <dbReference type="ARBA" id="ARBA00022484"/>
    </source>
</evidence>
<evidence type="ECO:0000256" key="4">
    <source>
        <dbReference type="ARBA" id="ARBA00022695"/>
    </source>
</evidence>
<feature type="domain" description="RDRP3-5 N-terminal" evidence="12">
    <location>
        <begin position="10"/>
        <end position="74"/>
    </location>
</feature>
<evidence type="ECO:0000259" key="12">
    <source>
        <dbReference type="Pfam" id="PF26249"/>
    </source>
</evidence>
<dbReference type="GO" id="GO:0030422">
    <property type="term" value="P:siRNA processing"/>
    <property type="evidence" value="ECO:0007669"/>
    <property type="project" value="TreeGrafter"/>
</dbReference>
<evidence type="ECO:0000256" key="6">
    <source>
        <dbReference type="ARBA" id="ARBA00023158"/>
    </source>
</evidence>
<name>A0A978UDN5_ZIZJJ</name>
<evidence type="ECO:0000259" key="14">
    <source>
        <dbReference type="Pfam" id="PF26253"/>
    </source>
</evidence>
<dbReference type="InterPro" id="IPR058752">
    <property type="entry name" value="RDRP_C_head"/>
</dbReference>
<keyword evidence="3 9" id="KW-0808">Transferase</keyword>
<evidence type="ECO:0000313" key="16">
    <source>
        <dbReference type="Proteomes" id="UP000813462"/>
    </source>
</evidence>
<dbReference type="Pfam" id="PF26249">
    <property type="entry name" value="4HB_RdRP3_N"/>
    <property type="match status" value="1"/>
</dbReference>
<dbReference type="GO" id="GO:0003968">
    <property type="term" value="F:RNA-directed RNA polymerase activity"/>
    <property type="evidence" value="ECO:0007669"/>
    <property type="project" value="UniProtKB-KW"/>
</dbReference>
<dbReference type="PANTHER" id="PTHR23079">
    <property type="entry name" value="RNA-DEPENDENT RNA POLYMERASE"/>
    <property type="match status" value="1"/>
</dbReference>
<comment type="similarity">
    <text evidence="1 9">Belongs to the RdRP family.</text>
</comment>
<keyword evidence="6 9" id="KW-0943">RNA-mediated gene silencing</keyword>
<comment type="function">
    <text evidence="8 9">Probably involved in the RNA silencing pathway and required for the generation of small interfering RNAs (siRNAs).</text>
</comment>
<feature type="compositionally biased region" description="Low complexity" evidence="10">
    <location>
        <begin position="78"/>
        <end position="99"/>
    </location>
</feature>
<dbReference type="Proteomes" id="UP000813462">
    <property type="component" value="Unassembled WGS sequence"/>
</dbReference>
<dbReference type="InterPro" id="IPR057596">
    <property type="entry name" value="RDRP_core"/>
</dbReference>
<accession>A0A978UDN5</accession>
<comment type="catalytic activity">
    <reaction evidence="7 9">
        <text>RNA(n) + a ribonucleoside 5'-triphosphate = RNA(n+1) + diphosphate</text>
        <dbReference type="Rhea" id="RHEA:21248"/>
        <dbReference type="Rhea" id="RHEA-COMP:14527"/>
        <dbReference type="Rhea" id="RHEA-COMP:17342"/>
        <dbReference type="ChEBI" id="CHEBI:33019"/>
        <dbReference type="ChEBI" id="CHEBI:61557"/>
        <dbReference type="ChEBI" id="CHEBI:140395"/>
        <dbReference type="EC" id="2.7.7.48"/>
    </reaction>
</comment>
<evidence type="ECO:0000256" key="7">
    <source>
        <dbReference type="ARBA" id="ARBA00048744"/>
    </source>
</evidence>
<dbReference type="PANTHER" id="PTHR23079:SF55">
    <property type="entry name" value="RNA-DIRECTED RNA POLYMERASE"/>
    <property type="match status" value="1"/>
</dbReference>
<feature type="compositionally biased region" description="Polar residues" evidence="10">
    <location>
        <begin position="124"/>
        <end position="138"/>
    </location>
</feature>
<feature type="domain" description="RDRP core" evidence="11">
    <location>
        <begin position="235"/>
        <end position="939"/>
    </location>
</feature>
<feature type="domain" description="RDRP C-terminal head" evidence="14">
    <location>
        <begin position="987"/>
        <end position="1078"/>
    </location>
</feature>
<dbReference type="GO" id="GO:0031380">
    <property type="term" value="C:nuclear RNA-directed RNA polymerase complex"/>
    <property type="evidence" value="ECO:0007669"/>
    <property type="project" value="TreeGrafter"/>
</dbReference>
<evidence type="ECO:0000259" key="13">
    <source>
        <dbReference type="Pfam" id="PF26252"/>
    </source>
</evidence>
<evidence type="ECO:0000256" key="9">
    <source>
        <dbReference type="RuleBase" id="RU363098"/>
    </source>
</evidence>
<proteinExistence type="inferred from homology"/>
<feature type="domain" description="RDRP helical" evidence="13">
    <location>
        <begin position="149"/>
        <end position="217"/>
    </location>
</feature>
<comment type="caution">
    <text evidence="15">The sequence shown here is derived from an EMBL/GenBank/DDBJ whole genome shotgun (WGS) entry which is preliminary data.</text>
</comment>
<dbReference type="Pfam" id="PF05183">
    <property type="entry name" value="RdRP"/>
    <property type="match status" value="1"/>
</dbReference>
<evidence type="ECO:0000256" key="3">
    <source>
        <dbReference type="ARBA" id="ARBA00022679"/>
    </source>
</evidence>
<dbReference type="AlphaFoldDB" id="A0A978UDN5"/>
<evidence type="ECO:0000256" key="8">
    <source>
        <dbReference type="ARBA" id="ARBA00093763"/>
    </source>
</evidence>
<gene>
    <name evidence="15" type="ORF">FEM48_Zijuj12G0136900</name>
</gene>
<keyword evidence="2 9" id="KW-0696">RNA-directed RNA polymerase</keyword>
<reference evidence="15" key="1">
    <citation type="journal article" date="2021" name="Front. Plant Sci.">
        <title>Chromosome-Scale Genome Assembly for Chinese Sour Jujube and Insights Into Its Genome Evolution and Domestication Signature.</title>
        <authorList>
            <person name="Shen L.-Y."/>
            <person name="Luo H."/>
            <person name="Wang X.-L."/>
            <person name="Wang X.-M."/>
            <person name="Qiu X.-J."/>
            <person name="Liu H."/>
            <person name="Zhou S.-S."/>
            <person name="Jia K.-H."/>
            <person name="Nie S."/>
            <person name="Bao Y.-T."/>
            <person name="Zhang R.-G."/>
            <person name="Yun Q.-Z."/>
            <person name="Chai Y.-H."/>
            <person name="Lu J.-Y."/>
            <person name="Li Y."/>
            <person name="Zhao S.-W."/>
            <person name="Mao J.-F."/>
            <person name="Jia S.-G."/>
            <person name="Mao Y.-M."/>
        </authorList>
    </citation>
    <scope>NUCLEOTIDE SEQUENCE</scope>
    <source>
        <strain evidence="15">AT0</strain>
        <tissue evidence="15">Leaf</tissue>
    </source>
</reference>
<evidence type="ECO:0000256" key="1">
    <source>
        <dbReference type="ARBA" id="ARBA00005762"/>
    </source>
</evidence>
<evidence type="ECO:0000256" key="5">
    <source>
        <dbReference type="ARBA" id="ARBA00022884"/>
    </source>
</evidence>
<keyword evidence="4 9" id="KW-0548">Nucleotidyltransferase</keyword>
<keyword evidence="5 9" id="KW-0694">RNA-binding</keyword>
<evidence type="ECO:0000259" key="11">
    <source>
        <dbReference type="Pfam" id="PF05183"/>
    </source>
</evidence>